<dbReference type="GO" id="GO:0006355">
    <property type="term" value="P:regulation of DNA-templated transcription"/>
    <property type="evidence" value="ECO:0007669"/>
    <property type="project" value="InterPro"/>
</dbReference>
<dbReference type="PROSITE" id="PS51755">
    <property type="entry name" value="OMPR_PHOB"/>
    <property type="match status" value="1"/>
</dbReference>
<protein>
    <recommendedName>
        <fullName evidence="5">OmpR/PhoB-type domain-containing protein</fullName>
    </recommendedName>
</protein>
<evidence type="ECO:0000313" key="6">
    <source>
        <dbReference type="EMBL" id="WYK01069.1"/>
    </source>
</evidence>
<evidence type="ECO:0000256" key="3">
    <source>
        <dbReference type="ARBA" id="ARBA00023163"/>
    </source>
</evidence>
<keyword evidence="1" id="KW-0805">Transcription regulation</keyword>
<keyword evidence="3" id="KW-0804">Transcription</keyword>
<reference evidence="7" key="1">
    <citation type="submission" date="2017-05" db="EMBL/GenBank/DDBJ databases">
        <title>The Genome Sequence of EEnterococcus faecalis 9F2_4866.</title>
        <authorList>
            <consortium name="The Broad Institute Genomics Platform"/>
            <consortium name="The Broad Institute Genomic Center for Infectious Diseases"/>
            <person name="Earl A."/>
            <person name="Manson A."/>
            <person name="Schwartman J."/>
            <person name="Gilmore M."/>
            <person name="Abouelleil A."/>
            <person name="Cao P."/>
            <person name="Chapman S."/>
            <person name="Cusick C."/>
            <person name="Shea T."/>
            <person name="Young S."/>
            <person name="Neafsey D."/>
            <person name="Nusbaum C."/>
            <person name="Birren B."/>
        </authorList>
    </citation>
    <scope>NUCLEOTIDE SEQUENCE [LARGE SCALE GENOMIC DNA]</scope>
    <source>
        <strain evidence="7">7F3_DIV0205</strain>
    </source>
</reference>
<feature type="DNA-binding region" description="OmpR/PhoB-type" evidence="4">
    <location>
        <begin position="130"/>
        <end position="233"/>
    </location>
</feature>
<keyword evidence="7" id="KW-1185">Reference proteome</keyword>
<reference evidence="6 7" key="2">
    <citation type="submission" date="2024-03" db="EMBL/GenBank/DDBJ databases">
        <title>The Genome Sequence of Enterococcus sp. DIV0205d.</title>
        <authorList>
            <consortium name="The Broad Institute Genomics Platform"/>
            <consortium name="The Broad Institute Microbial Omics Core"/>
            <consortium name="The Broad Institute Genomic Center for Infectious Diseases"/>
            <person name="Earl A."/>
            <person name="Manson A."/>
            <person name="Gilmore M."/>
            <person name="Schwartman J."/>
            <person name="Shea T."/>
            <person name="Abouelleil A."/>
            <person name="Cao P."/>
            <person name="Chapman S."/>
            <person name="Cusick C."/>
            <person name="Young S."/>
            <person name="Neafsey D."/>
            <person name="Nusbaum C."/>
            <person name="Birren B."/>
        </authorList>
    </citation>
    <scope>NUCLEOTIDE SEQUENCE [LARGE SCALE GENOMIC DNA]</scope>
    <source>
        <strain evidence="6 7">7F3_DIV0205</strain>
    </source>
</reference>
<keyword evidence="2 4" id="KW-0238">DNA-binding</keyword>
<dbReference type="GO" id="GO:0000160">
    <property type="term" value="P:phosphorelay signal transduction system"/>
    <property type="evidence" value="ECO:0007669"/>
    <property type="project" value="InterPro"/>
</dbReference>
<dbReference type="Gene3D" id="1.10.10.10">
    <property type="entry name" value="Winged helix-like DNA-binding domain superfamily/Winged helix DNA-binding domain"/>
    <property type="match status" value="1"/>
</dbReference>
<dbReference type="Proteomes" id="UP000194948">
    <property type="component" value="Chromosome"/>
</dbReference>
<dbReference type="SUPFAM" id="SSF46894">
    <property type="entry name" value="C-terminal effector domain of the bipartite response regulators"/>
    <property type="match status" value="1"/>
</dbReference>
<proteinExistence type="predicted"/>
<dbReference type="AlphaFoldDB" id="A0AAQ3WA47"/>
<dbReference type="SMART" id="SM00862">
    <property type="entry name" value="Trans_reg_C"/>
    <property type="match status" value="1"/>
</dbReference>
<evidence type="ECO:0000256" key="2">
    <source>
        <dbReference type="ARBA" id="ARBA00023125"/>
    </source>
</evidence>
<dbReference type="InterPro" id="IPR001867">
    <property type="entry name" value="OmpR/PhoB-type_DNA-bd"/>
</dbReference>
<organism evidence="6 7">
    <name type="scientific">Candidatus Enterococcus palustris</name>
    <dbReference type="NCBI Taxonomy" id="1834189"/>
    <lineage>
        <taxon>Bacteria</taxon>
        <taxon>Bacillati</taxon>
        <taxon>Bacillota</taxon>
        <taxon>Bacilli</taxon>
        <taxon>Lactobacillales</taxon>
        <taxon>Enterococcaceae</taxon>
        <taxon>Enterococcus</taxon>
    </lineage>
</organism>
<dbReference type="InterPro" id="IPR036388">
    <property type="entry name" value="WH-like_DNA-bd_sf"/>
</dbReference>
<evidence type="ECO:0000256" key="1">
    <source>
        <dbReference type="ARBA" id="ARBA00023015"/>
    </source>
</evidence>
<gene>
    <name evidence="6" type="ORF">A5821_002195</name>
</gene>
<dbReference type="EMBL" id="CP147244">
    <property type="protein sequence ID" value="WYK01069.1"/>
    <property type="molecule type" value="Genomic_DNA"/>
</dbReference>
<evidence type="ECO:0000259" key="5">
    <source>
        <dbReference type="PROSITE" id="PS51755"/>
    </source>
</evidence>
<dbReference type="GO" id="GO:0003677">
    <property type="term" value="F:DNA binding"/>
    <property type="evidence" value="ECO:0007669"/>
    <property type="project" value="UniProtKB-UniRule"/>
</dbReference>
<sequence>MYFVGILSMSAEQENVYLNVLKRLDFDVKFIPLNTIEQHQKYIDTIIIDETGGSTSGNSYEIIMKVRSVFDKYLLLLTKNRTTTTDLVYLRLGVDGIASEDTDYEVTFTQLKRVLEVSKKPDISNESKKSNQVTEDLLKLNPQNRSVLKNGTEEIELTNTEYQILIVLINHIGTAISYDELYQKVWGKENQMNRNRQSLVTNVVFKLRAKIGKGHGGQSYIKTVRTKGYMFNPLIKIV</sequence>
<dbReference type="InterPro" id="IPR016032">
    <property type="entry name" value="Sig_transdc_resp-reg_C-effctor"/>
</dbReference>
<accession>A0AAQ3WA47</accession>
<dbReference type="CDD" id="cd00383">
    <property type="entry name" value="trans_reg_C"/>
    <property type="match status" value="1"/>
</dbReference>
<evidence type="ECO:0000313" key="7">
    <source>
        <dbReference type="Proteomes" id="UP000194948"/>
    </source>
</evidence>
<dbReference type="Pfam" id="PF00486">
    <property type="entry name" value="Trans_reg_C"/>
    <property type="match status" value="1"/>
</dbReference>
<evidence type="ECO:0000256" key="4">
    <source>
        <dbReference type="PROSITE-ProRule" id="PRU01091"/>
    </source>
</evidence>
<feature type="domain" description="OmpR/PhoB-type" evidence="5">
    <location>
        <begin position="130"/>
        <end position="233"/>
    </location>
</feature>
<dbReference type="RefSeq" id="WP_086314612.1">
    <property type="nucleotide sequence ID" value="NZ_CP147244.1"/>
</dbReference>
<name>A0AAQ3WA47_9ENTE</name>